<evidence type="ECO:0000259" key="5">
    <source>
        <dbReference type="PROSITE" id="PS50893"/>
    </source>
</evidence>
<gene>
    <name evidence="6" type="ORF">A2557_05770</name>
</gene>
<dbReference type="PANTHER" id="PTHR24220">
    <property type="entry name" value="IMPORT ATP-BINDING PROTEIN"/>
    <property type="match status" value="1"/>
</dbReference>
<dbReference type="EMBL" id="MFNF01000048">
    <property type="protein sequence ID" value="OGH00237.1"/>
    <property type="molecule type" value="Genomic_DNA"/>
</dbReference>
<keyword evidence="2" id="KW-0813">Transport</keyword>
<dbReference type="InterPro" id="IPR015854">
    <property type="entry name" value="ABC_transpr_LolD-like"/>
</dbReference>
<dbReference type="AlphaFoldDB" id="A0A1F6GQ20"/>
<comment type="caution">
    <text evidence="6">The sequence shown here is derived from an EMBL/GenBank/DDBJ whole genome shotgun (WGS) entry which is preliminary data.</text>
</comment>
<dbReference type="GO" id="GO:0022857">
    <property type="term" value="F:transmembrane transporter activity"/>
    <property type="evidence" value="ECO:0007669"/>
    <property type="project" value="TreeGrafter"/>
</dbReference>
<dbReference type="Proteomes" id="UP000177583">
    <property type="component" value="Unassembled WGS sequence"/>
</dbReference>
<dbReference type="SUPFAM" id="SSF52540">
    <property type="entry name" value="P-loop containing nucleoside triphosphate hydrolases"/>
    <property type="match status" value="1"/>
</dbReference>
<dbReference type="InterPro" id="IPR003593">
    <property type="entry name" value="AAA+_ATPase"/>
</dbReference>
<dbReference type="InterPro" id="IPR027417">
    <property type="entry name" value="P-loop_NTPase"/>
</dbReference>
<proteinExistence type="inferred from homology"/>
<sequence length="228" mass="24678">MTELLSLRGLCKSYPDGHKKALEILTDLNQGFLTGQSYSVVGRSGSGKSTLLHLLGGLDHPTSGQVLFEGKELLSFSPDQLASWRSRNLGFVFQAHHLLPDFSALENALIPALLLGHSQKDSKVMAEALLVRLGLEERLHHRPATLSGGEQQRVAIARALVNQPQLVLADEPTGNLDPQTGKMVSDLLAEICAAEKMTLILVTHSPELAGQMDHRLRLELGTLSVAEA</sequence>
<dbReference type="InterPro" id="IPR017871">
    <property type="entry name" value="ABC_transporter-like_CS"/>
</dbReference>
<keyword evidence="3" id="KW-0547">Nucleotide-binding</keyword>
<dbReference type="PANTHER" id="PTHR24220:SF689">
    <property type="entry name" value="LIPOPROTEIN-RELEASING SYSTEM ATP-BINDING PROTEIN LOLD"/>
    <property type="match status" value="1"/>
</dbReference>
<dbReference type="SMART" id="SM00382">
    <property type="entry name" value="AAA"/>
    <property type="match status" value="1"/>
</dbReference>
<organism evidence="6 7">
    <name type="scientific">Candidatus Lambdaproteobacteria bacterium RIFOXYD2_FULL_56_26</name>
    <dbReference type="NCBI Taxonomy" id="1817773"/>
    <lineage>
        <taxon>Bacteria</taxon>
        <taxon>Pseudomonadati</taxon>
        <taxon>Pseudomonadota</taxon>
        <taxon>Candidatus Lambdaproteobacteria</taxon>
    </lineage>
</organism>
<keyword evidence="4" id="KW-0067">ATP-binding</keyword>
<evidence type="ECO:0000256" key="1">
    <source>
        <dbReference type="ARBA" id="ARBA00005417"/>
    </source>
</evidence>
<dbReference type="PROSITE" id="PS00211">
    <property type="entry name" value="ABC_TRANSPORTER_1"/>
    <property type="match status" value="1"/>
</dbReference>
<evidence type="ECO:0000256" key="4">
    <source>
        <dbReference type="ARBA" id="ARBA00022840"/>
    </source>
</evidence>
<evidence type="ECO:0000313" key="6">
    <source>
        <dbReference type="EMBL" id="OGH00237.1"/>
    </source>
</evidence>
<dbReference type="InterPro" id="IPR017911">
    <property type="entry name" value="MacB-like_ATP-bd"/>
</dbReference>
<comment type="similarity">
    <text evidence="1">Belongs to the ABC transporter superfamily.</text>
</comment>
<evidence type="ECO:0000313" key="7">
    <source>
        <dbReference type="Proteomes" id="UP000177583"/>
    </source>
</evidence>
<dbReference type="PROSITE" id="PS50893">
    <property type="entry name" value="ABC_TRANSPORTER_2"/>
    <property type="match status" value="1"/>
</dbReference>
<name>A0A1F6GQ20_9PROT</name>
<accession>A0A1F6GQ20</accession>
<dbReference type="CDD" id="cd03255">
    <property type="entry name" value="ABC_MJ0796_LolCDE_FtsE"/>
    <property type="match status" value="1"/>
</dbReference>
<protein>
    <recommendedName>
        <fullName evidence="5">ABC transporter domain-containing protein</fullName>
    </recommendedName>
</protein>
<reference evidence="6 7" key="1">
    <citation type="journal article" date="2016" name="Nat. Commun.">
        <title>Thousands of microbial genomes shed light on interconnected biogeochemical processes in an aquifer system.</title>
        <authorList>
            <person name="Anantharaman K."/>
            <person name="Brown C.T."/>
            <person name="Hug L.A."/>
            <person name="Sharon I."/>
            <person name="Castelle C.J."/>
            <person name="Probst A.J."/>
            <person name="Thomas B.C."/>
            <person name="Singh A."/>
            <person name="Wilkins M.J."/>
            <person name="Karaoz U."/>
            <person name="Brodie E.L."/>
            <person name="Williams K.H."/>
            <person name="Hubbard S.S."/>
            <person name="Banfield J.F."/>
        </authorList>
    </citation>
    <scope>NUCLEOTIDE SEQUENCE [LARGE SCALE GENOMIC DNA]</scope>
</reference>
<dbReference type="GO" id="GO:0005886">
    <property type="term" value="C:plasma membrane"/>
    <property type="evidence" value="ECO:0007669"/>
    <property type="project" value="TreeGrafter"/>
</dbReference>
<feature type="domain" description="ABC transporter" evidence="5">
    <location>
        <begin position="5"/>
        <end position="228"/>
    </location>
</feature>
<dbReference type="GO" id="GO:0005524">
    <property type="term" value="F:ATP binding"/>
    <property type="evidence" value="ECO:0007669"/>
    <property type="project" value="UniProtKB-KW"/>
</dbReference>
<dbReference type="InterPro" id="IPR003439">
    <property type="entry name" value="ABC_transporter-like_ATP-bd"/>
</dbReference>
<evidence type="ECO:0000256" key="3">
    <source>
        <dbReference type="ARBA" id="ARBA00022741"/>
    </source>
</evidence>
<dbReference type="GO" id="GO:0016887">
    <property type="term" value="F:ATP hydrolysis activity"/>
    <property type="evidence" value="ECO:0007669"/>
    <property type="project" value="InterPro"/>
</dbReference>
<dbReference type="Gene3D" id="3.40.50.300">
    <property type="entry name" value="P-loop containing nucleotide triphosphate hydrolases"/>
    <property type="match status" value="1"/>
</dbReference>
<dbReference type="Pfam" id="PF00005">
    <property type="entry name" value="ABC_tran"/>
    <property type="match status" value="1"/>
</dbReference>
<evidence type="ECO:0000256" key="2">
    <source>
        <dbReference type="ARBA" id="ARBA00022448"/>
    </source>
</evidence>